<keyword evidence="4" id="KW-1185">Reference proteome</keyword>
<dbReference type="PANTHER" id="PTHR46268:SF6">
    <property type="entry name" value="UNIVERSAL STRESS PROTEIN UP12"/>
    <property type="match status" value="1"/>
</dbReference>
<dbReference type="SUPFAM" id="SSF52402">
    <property type="entry name" value="Adenine nucleotide alpha hydrolases-like"/>
    <property type="match status" value="1"/>
</dbReference>
<comment type="similarity">
    <text evidence="1">Belongs to the universal stress protein A family.</text>
</comment>
<dbReference type="GeneID" id="35593545"/>
<accession>A0A2I8VQ11</accession>
<evidence type="ECO:0000313" key="3">
    <source>
        <dbReference type="EMBL" id="AUV84017.1"/>
    </source>
</evidence>
<evidence type="ECO:0000313" key="4">
    <source>
        <dbReference type="Proteomes" id="UP000236584"/>
    </source>
</evidence>
<proteinExistence type="inferred from homology"/>
<evidence type="ECO:0000259" key="2">
    <source>
        <dbReference type="Pfam" id="PF00582"/>
    </source>
</evidence>
<dbReference type="Gene3D" id="3.40.50.620">
    <property type="entry name" value="HUPs"/>
    <property type="match status" value="1"/>
</dbReference>
<gene>
    <name evidence="3" type="ORF">C2R22_15595</name>
</gene>
<dbReference type="InterPro" id="IPR006016">
    <property type="entry name" value="UspA"/>
</dbReference>
<protein>
    <submittedName>
        <fullName evidence="3">Universal stress protein</fullName>
    </submittedName>
</protein>
<name>A0A2I8VQ11_9EURY</name>
<organism evidence="3 4">
    <name type="scientific">Salinigranum rubrum</name>
    <dbReference type="NCBI Taxonomy" id="755307"/>
    <lineage>
        <taxon>Archaea</taxon>
        <taxon>Methanobacteriati</taxon>
        <taxon>Methanobacteriota</taxon>
        <taxon>Stenosarchaea group</taxon>
        <taxon>Halobacteria</taxon>
        <taxon>Halobacteriales</taxon>
        <taxon>Haloferacaceae</taxon>
        <taxon>Salinigranum</taxon>
    </lineage>
</organism>
<dbReference type="InterPro" id="IPR014729">
    <property type="entry name" value="Rossmann-like_a/b/a_fold"/>
</dbReference>
<dbReference type="AlphaFoldDB" id="A0A2I8VQ11"/>
<reference evidence="3 4" key="1">
    <citation type="submission" date="2018-01" db="EMBL/GenBank/DDBJ databases">
        <title>Complete genome sequence of Salinigranum rubrum GX10T, an extremely halophilic archaeon isolated from a marine solar saltern.</title>
        <authorList>
            <person name="Han S."/>
        </authorList>
    </citation>
    <scope>NUCLEOTIDE SEQUENCE [LARGE SCALE GENOMIC DNA]</scope>
    <source>
        <strain evidence="3 4">GX10</strain>
    </source>
</reference>
<dbReference type="RefSeq" id="WP_103427706.1">
    <property type="nucleotide sequence ID" value="NZ_CP026309.1"/>
</dbReference>
<dbReference type="Pfam" id="PF00582">
    <property type="entry name" value="Usp"/>
    <property type="match status" value="1"/>
</dbReference>
<dbReference type="EMBL" id="CP026309">
    <property type="protein sequence ID" value="AUV84017.1"/>
    <property type="molecule type" value="Genomic_DNA"/>
</dbReference>
<feature type="domain" description="UspA" evidence="2">
    <location>
        <begin position="2"/>
        <end position="145"/>
    </location>
</feature>
<dbReference type="Proteomes" id="UP000236584">
    <property type="component" value="Chromosome"/>
</dbReference>
<sequence length="148" mass="16131">MSILAAIGEEEHSDEVVSVAYSMATAYGEPLVVLHVVPDEEFEAHKEAIESVPDFSDMSFEQEEHSAARYAWRVVERRLGVVDEERVETRGRVGDPTEQILAEADALNASFVVIGGRRRSPVGKALFGSTTQEVLLGATAPVVTVMTE</sequence>
<dbReference type="CDD" id="cd00293">
    <property type="entry name" value="USP-like"/>
    <property type="match status" value="1"/>
</dbReference>
<dbReference type="KEGG" id="srub:C2R22_15595"/>
<evidence type="ECO:0000256" key="1">
    <source>
        <dbReference type="ARBA" id="ARBA00008791"/>
    </source>
</evidence>
<dbReference type="OrthoDB" id="307404at2157"/>
<dbReference type="PANTHER" id="PTHR46268">
    <property type="entry name" value="STRESS RESPONSE PROTEIN NHAX"/>
    <property type="match status" value="1"/>
</dbReference>